<feature type="region of interest" description="Disordered" evidence="2">
    <location>
        <begin position="236"/>
        <end position="274"/>
    </location>
</feature>
<organism evidence="3 4">
    <name type="scientific">Alosa alosa</name>
    <name type="common">allis shad</name>
    <dbReference type="NCBI Taxonomy" id="278164"/>
    <lineage>
        <taxon>Eukaryota</taxon>
        <taxon>Metazoa</taxon>
        <taxon>Chordata</taxon>
        <taxon>Craniata</taxon>
        <taxon>Vertebrata</taxon>
        <taxon>Euteleostomi</taxon>
        <taxon>Actinopterygii</taxon>
        <taxon>Neopterygii</taxon>
        <taxon>Teleostei</taxon>
        <taxon>Clupei</taxon>
        <taxon>Clupeiformes</taxon>
        <taxon>Clupeoidei</taxon>
        <taxon>Clupeidae</taxon>
        <taxon>Alosa</taxon>
    </lineage>
</organism>
<feature type="compositionally biased region" description="Low complexity" evidence="2">
    <location>
        <begin position="424"/>
        <end position="443"/>
    </location>
</feature>
<feature type="compositionally biased region" description="Low complexity" evidence="2">
    <location>
        <begin position="871"/>
        <end position="890"/>
    </location>
</feature>
<keyword evidence="4" id="KW-1185">Reference proteome</keyword>
<comment type="caution">
    <text evidence="3">The sequence shown here is derived from an EMBL/GenBank/DDBJ whole genome shotgun (WGS) entry which is preliminary data.</text>
</comment>
<feature type="region of interest" description="Disordered" evidence="2">
    <location>
        <begin position="411"/>
        <end position="479"/>
    </location>
</feature>
<feature type="compositionally biased region" description="Basic residues" evidence="2">
    <location>
        <begin position="156"/>
        <end position="165"/>
    </location>
</feature>
<dbReference type="PANTHER" id="PTHR14429">
    <property type="entry name" value="FIBROSIN FAMILY MEMBER"/>
    <property type="match status" value="1"/>
</dbReference>
<keyword evidence="1" id="KW-0597">Phosphoprotein</keyword>
<feature type="compositionally biased region" description="Basic residues" evidence="2">
    <location>
        <begin position="67"/>
        <end position="77"/>
    </location>
</feature>
<dbReference type="PANTHER" id="PTHR14429:SF24">
    <property type="entry name" value="FIBROSIN"/>
    <property type="match status" value="1"/>
</dbReference>
<feature type="compositionally biased region" description="Polar residues" evidence="2">
    <location>
        <begin position="444"/>
        <end position="453"/>
    </location>
</feature>
<feature type="compositionally biased region" description="Basic and acidic residues" evidence="2">
    <location>
        <begin position="977"/>
        <end position="996"/>
    </location>
</feature>
<dbReference type="PRINTS" id="PR02044">
    <property type="entry name" value="FIBROSIN1LPF"/>
</dbReference>
<feature type="compositionally biased region" description="Basic and acidic residues" evidence="2">
    <location>
        <begin position="838"/>
        <end position="858"/>
    </location>
</feature>
<feature type="compositionally biased region" description="Low complexity" evidence="2">
    <location>
        <begin position="937"/>
        <end position="948"/>
    </location>
</feature>
<evidence type="ECO:0008006" key="5">
    <source>
        <dbReference type="Google" id="ProtNLM"/>
    </source>
</evidence>
<feature type="compositionally biased region" description="Basic residues" evidence="2">
    <location>
        <begin position="12"/>
        <end position="28"/>
    </location>
</feature>
<feature type="compositionally biased region" description="Low complexity" evidence="2">
    <location>
        <begin position="256"/>
        <end position="274"/>
    </location>
</feature>
<feature type="compositionally biased region" description="Basic and acidic residues" evidence="2">
    <location>
        <begin position="762"/>
        <end position="791"/>
    </location>
</feature>
<evidence type="ECO:0000256" key="2">
    <source>
        <dbReference type="SAM" id="MobiDB-lite"/>
    </source>
</evidence>
<feature type="compositionally biased region" description="Pro residues" evidence="2">
    <location>
        <begin position="365"/>
        <end position="374"/>
    </location>
</feature>
<feature type="region of interest" description="Disordered" evidence="2">
    <location>
        <begin position="1"/>
        <end position="82"/>
    </location>
</feature>
<gene>
    <name evidence="3" type="ORF">AALO_G00276740</name>
</gene>
<proteinExistence type="predicted"/>
<evidence type="ECO:0000313" key="4">
    <source>
        <dbReference type="Proteomes" id="UP000823561"/>
    </source>
</evidence>
<feature type="compositionally biased region" description="Low complexity" evidence="2">
    <location>
        <begin position="897"/>
        <end position="906"/>
    </location>
</feature>
<accession>A0AAV6FLR0</accession>
<feature type="compositionally biased region" description="Low complexity" evidence="2">
    <location>
        <begin position="1003"/>
        <end position="1015"/>
    </location>
</feature>
<feature type="compositionally biased region" description="Basic residues" evidence="2">
    <location>
        <begin position="464"/>
        <end position="478"/>
    </location>
</feature>
<dbReference type="Proteomes" id="UP000823561">
    <property type="component" value="Chromosome 22"/>
</dbReference>
<sequence length="1309" mass="141458">MDGPSRNGGCRQSRRSRSQRDRERRRRRDLAERRASSPSSASDQEVCRGDSLLGVAGGECRPGFPGVRHRPPRRRKRESVSCEEDIIDGFAIASFISLEALEMDSSLKPPERAGGLMGRGSKRKRGPEENGGGPLSEPEEGPPASFNTSSWDKYRKGERKRKRKREEKASGNHFVETGYICDTESDSGDKASDNDMDPIFIVKKVDPVLSSMASSVANGCPLVPTHSGVPRLAVTPRVSGLERSQERSLDLPYPEPLSTSTSSSLSCLPPSHSMSTITVSSLAEQINGLHHRPQERGASSPRPKQKSFLTFPSRPTSNAYSMGVNNSRNGTSIKPPSSSTASSSSMRPPTPSINVPMSHNRGPGAPGPHRPPSRPSSRTYSPGLPPPPPLLQVSSHSVADQDRLRQELNSQYLPSQGTERDGRSSAPSSSSSTGPSVSNATSSTTTRPSQAQPSIPPMSYQFHQHNHQHQHTHTHQHFLHPTATAPPLFEKYPGPKMESLFRHPAVRIHSHRPVQQYFQQYPPQVPGIQPVLPPTGPFSSLQGAFQPKGAAPEMTARLGVIPPHLQPKDPRLTDPFAASLKVSNKPGKWCAMHVRVAWMILRHQEKVKLMQADPHKLDFRNDLLTRLPGSGGMSGLGGLGVLGGPLPPTHDLTRPGGLFAANGGVNPTSSPFIPPSAAHPSFLTSAAHLDPYGRSPPFTPLGALGSGAFGGLGSPTLASSVFGHKDSATGPTVGGMGNPHDPWNRLHVAPPSFPSGPPWAKAGEKRDERERAKEPERREVPHIKDERDRDNMLYGRPPMRMSPGAPAIKQQHRSSTPISHINGLGASLSGGGGPSEGPSRDRERDRERERDRDMDKRTLHSSMPPSRPLAATASSSAPDRPRSSSSSVLTTPPPPSTSLASSPLDLFPRHAPPQLPHSVGGPEPHHSSQRDSVGPASSSSSTSSTVTSHHIKKTERTTPVSKPPPNLPAGLLLPPVKVKEERKEEPLPPHGYDRPSSRHQHHPSTPSSSRSLTPTPGVPLPPLTPHHHPSLLDRSRAAALEAYLGGAAGERFMAHHQHLQHQGHLQPPHAFPWDQWRELAAQQQQQQQRREMALRTDPHLALRTDPHLSRLLQHQQQAQRIMEAAAAAAANPHHNPRVATPPTSAASSSGRPDFGLMSHHFDRPPQMGGPGGGLLDEEQRSQILREDFERARFSSMHPHAHLSNPHLPSPSHAFHLEQLHAGLLSHPHLHGPGASTSPHHLGLYSRLGPLHQSHIPNGILTKTPAGLVGAPPPLIPSVTSRANTPPRPSRLGAVAELALFSAHKDAESR</sequence>
<dbReference type="EMBL" id="JADWDJ010000022">
    <property type="protein sequence ID" value="KAG5262592.1"/>
    <property type="molecule type" value="Genomic_DNA"/>
</dbReference>
<protein>
    <recommendedName>
        <fullName evidence="5">Fibrosin</fullName>
    </recommendedName>
</protein>
<dbReference type="Pfam" id="PF15336">
    <property type="entry name" value="Auts2"/>
    <property type="match status" value="1"/>
</dbReference>
<evidence type="ECO:0000313" key="3">
    <source>
        <dbReference type="EMBL" id="KAG5262592.1"/>
    </source>
</evidence>
<feature type="region of interest" description="Disordered" evidence="2">
    <location>
        <begin position="290"/>
        <end position="399"/>
    </location>
</feature>
<evidence type="ECO:0000256" key="1">
    <source>
        <dbReference type="ARBA" id="ARBA00022553"/>
    </source>
</evidence>
<feature type="region of interest" description="Disordered" evidence="2">
    <location>
        <begin position="730"/>
        <end position="1030"/>
    </location>
</feature>
<feature type="region of interest" description="Disordered" evidence="2">
    <location>
        <begin position="104"/>
        <end position="195"/>
    </location>
</feature>
<reference evidence="3" key="1">
    <citation type="submission" date="2020-10" db="EMBL/GenBank/DDBJ databases">
        <title>Chromosome-scale genome assembly of the Allis shad, Alosa alosa.</title>
        <authorList>
            <person name="Margot Z."/>
            <person name="Christophe K."/>
            <person name="Cabau C."/>
            <person name="Louis A."/>
            <person name="Berthelot C."/>
            <person name="Parey E."/>
            <person name="Roest Crollius H."/>
            <person name="Montfort J."/>
            <person name="Robinson-Rechavi M."/>
            <person name="Bucao C."/>
            <person name="Bouchez O."/>
            <person name="Gislard M."/>
            <person name="Lluch J."/>
            <person name="Milhes M."/>
            <person name="Lampietro C."/>
            <person name="Lopez Roques C."/>
            <person name="Donnadieu C."/>
            <person name="Braasch I."/>
            <person name="Desvignes T."/>
            <person name="Postlethwait J."/>
            <person name="Bobe J."/>
            <person name="Guiguen Y."/>
        </authorList>
    </citation>
    <scope>NUCLEOTIDE SEQUENCE</scope>
    <source>
        <strain evidence="3">M-15738</strain>
        <tissue evidence="3">Blood</tissue>
    </source>
</reference>
<dbReference type="InterPro" id="IPR023246">
    <property type="entry name" value="AUTS2"/>
</dbReference>
<feature type="compositionally biased region" description="Polar residues" evidence="2">
    <location>
        <begin position="307"/>
        <end position="330"/>
    </location>
</feature>
<feature type="compositionally biased region" description="Low complexity" evidence="2">
    <location>
        <begin position="331"/>
        <end position="347"/>
    </location>
</feature>
<name>A0AAV6FLR0_9TELE</name>